<dbReference type="EC" id="2.6.1.-" evidence="7"/>
<organism evidence="9 10">
    <name type="scientific">Halalkalicoccus paucihalophilus</name>
    <dbReference type="NCBI Taxonomy" id="1008153"/>
    <lineage>
        <taxon>Archaea</taxon>
        <taxon>Methanobacteriati</taxon>
        <taxon>Methanobacteriota</taxon>
        <taxon>Stenosarchaea group</taxon>
        <taxon>Halobacteria</taxon>
        <taxon>Halobacteriales</taxon>
        <taxon>Halococcaceae</taxon>
        <taxon>Halalkalicoccus</taxon>
    </lineage>
</organism>
<dbReference type="PROSITE" id="PS00105">
    <property type="entry name" value="AA_TRANSFER_CLASS_1"/>
    <property type="match status" value="1"/>
</dbReference>
<gene>
    <name evidence="9" type="ORF">HAPAU_15090</name>
</gene>
<comment type="cofactor">
    <cofactor evidence="1 7">
        <name>pyridoxal 5'-phosphate</name>
        <dbReference type="ChEBI" id="CHEBI:597326"/>
    </cofactor>
</comment>
<protein>
    <recommendedName>
        <fullName evidence="7">Aminotransferase</fullName>
        <ecNumber evidence="7">2.6.1.-</ecNumber>
    </recommendedName>
</protein>
<evidence type="ECO:0000256" key="6">
    <source>
        <dbReference type="ARBA" id="ARBA00022898"/>
    </source>
</evidence>
<dbReference type="GO" id="GO:0008483">
    <property type="term" value="F:transaminase activity"/>
    <property type="evidence" value="ECO:0007669"/>
    <property type="project" value="UniProtKB-KW"/>
</dbReference>
<evidence type="ECO:0000256" key="5">
    <source>
        <dbReference type="ARBA" id="ARBA00022679"/>
    </source>
</evidence>
<dbReference type="FunFam" id="3.40.640.10:FF:000033">
    <property type="entry name" value="Aspartate aminotransferase"/>
    <property type="match status" value="1"/>
</dbReference>
<dbReference type="RefSeq" id="WP_066381950.1">
    <property type="nucleotide sequence ID" value="NZ_LTAZ01000004.1"/>
</dbReference>
<dbReference type="PANTHER" id="PTHR46383:SF2">
    <property type="entry name" value="AMINOTRANSFERASE"/>
    <property type="match status" value="1"/>
</dbReference>
<dbReference type="InterPro" id="IPR050596">
    <property type="entry name" value="AspAT/PAT-like"/>
</dbReference>
<dbReference type="SUPFAM" id="SSF53383">
    <property type="entry name" value="PLP-dependent transferases"/>
    <property type="match status" value="1"/>
</dbReference>
<comment type="subunit">
    <text evidence="3">Homodimer.</text>
</comment>
<dbReference type="InterPro" id="IPR004838">
    <property type="entry name" value="NHTrfase_class1_PyrdxlP-BS"/>
</dbReference>
<dbReference type="PATRIC" id="fig|1008153.3.peg.1525"/>
<feature type="domain" description="Aminotransferase class I/classII large" evidence="8">
    <location>
        <begin position="32"/>
        <end position="379"/>
    </location>
</feature>
<dbReference type="PANTHER" id="PTHR46383">
    <property type="entry name" value="ASPARTATE AMINOTRANSFERASE"/>
    <property type="match status" value="1"/>
</dbReference>
<proteinExistence type="inferred from homology"/>
<dbReference type="Proteomes" id="UP000075321">
    <property type="component" value="Unassembled WGS sequence"/>
</dbReference>
<dbReference type="Pfam" id="PF00155">
    <property type="entry name" value="Aminotran_1_2"/>
    <property type="match status" value="1"/>
</dbReference>
<dbReference type="EMBL" id="LTAZ01000004">
    <property type="protein sequence ID" value="KYH26411.1"/>
    <property type="molecule type" value="Genomic_DNA"/>
</dbReference>
<dbReference type="InterPro" id="IPR015421">
    <property type="entry name" value="PyrdxlP-dep_Trfase_major"/>
</dbReference>
<evidence type="ECO:0000256" key="1">
    <source>
        <dbReference type="ARBA" id="ARBA00001933"/>
    </source>
</evidence>
<sequence length="391" mass="42060">MTDRSVSRRVARVEPQQIRRLFDLANEHDGDDVVHLELGEPDFATPEHVVEAAVVAARGGETNYTPNAGIDPLRRAIAERARARGIDADAERVVVTTGGVEALYLTLLTVTDPGDEVVMPTPAWPNPLSQARLAGADPVEVSLSPADGFAFDADRIIEAITDRTGAVVLTSPSNPTGRVFDVSEMNRVVEAAARHDAHVVADEVYHELTYDGTPRSLAAVTDRPDRVVTIDSCSKTYAMTGWRVGWLVGPEPVTAAVTKIHESTTSCVNTPAQHAALAALTGPDGPAREMKAAFEQRRDAVVDRLREVPGISVTPPEGAFYAFVDASGLPGSSMDIAERLLFEYDVVAAPGSAFGRGGEGHVRFSFANDLERLELGVERFERMVRTETSPV</sequence>
<evidence type="ECO:0000313" key="9">
    <source>
        <dbReference type="EMBL" id="KYH26411.1"/>
    </source>
</evidence>
<dbReference type="Gene3D" id="3.90.1150.10">
    <property type="entry name" value="Aspartate Aminotransferase, domain 1"/>
    <property type="match status" value="1"/>
</dbReference>
<evidence type="ECO:0000259" key="8">
    <source>
        <dbReference type="Pfam" id="PF00155"/>
    </source>
</evidence>
<dbReference type="GO" id="GO:0030170">
    <property type="term" value="F:pyridoxal phosphate binding"/>
    <property type="evidence" value="ECO:0007669"/>
    <property type="project" value="InterPro"/>
</dbReference>
<dbReference type="InterPro" id="IPR004839">
    <property type="entry name" value="Aminotransferase_I/II_large"/>
</dbReference>
<accession>A0A151AFH6</accession>
<keyword evidence="4 7" id="KW-0032">Aminotransferase</keyword>
<dbReference type="InterPro" id="IPR015422">
    <property type="entry name" value="PyrdxlP-dep_Trfase_small"/>
</dbReference>
<evidence type="ECO:0000313" key="10">
    <source>
        <dbReference type="Proteomes" id="UP000075321"/>
    </source>
</evidence>
<keyword evidence="6" id="KW-0663">Pyridoxal phosphate</keyword>
<comment type="caution">
    <text evidence="9">The sequence shown here is derived from an EMBL/GenBank/DDBJ whole genome shotgun (WGS) entry which is preliminary data.</text>
</comment>
<evidence type="ECO:0000256" key="4">
    <source>
        <dbReference type="ARBA" id="ARBA00022576"/>
    </source>
</evidence>
<reference evidence="9 10" key="1">
    <citation type="submission" date="2016-02" db="EMBL/GenBank/DDBJ databases">
        <title>Genome sequence of Halalkalicoccus paucihalophilus DSM 24557.</title>
        <authorList>
            <person name="Poehlein A."/>
            <person name="Daniel R."/>
        </authorList>
    </citation>
    <scope>NUCLEOTIDE SEQUENCE [LARGE SCALE GENOMIC DNA]</scope>
    <source>
        <strain evidence="9 10">DSM 24557</strain>
    </source>
</reference>
<dbReference type="Gene3D" id="3.40.640.10">
    <property type="entry name" value="Type I PLP-dependent aspartate aminotransferase-like (Major domain)"/>
    <property type="match status" value="1"/>
</dbReference>
<dbReference type="OrthoDB" id="372018at2157"/>
<keyword evidence="10" id="KW-1185">Reference proteome</keyword>
<evidence type="ECO:0000256" key="7">
    <source>
        <dbReference type="RuleBase" id="RU000481"/>
    </source>
</evidence>
<evidence type="ECO:0000256" key="3">
    <source>
        <dbReference type="ARBA" id="ARBA00011738"/>
    </source>
</evidence>
<dbReference type="InterPro" id="IPR015424">
    <property type="entry name" value="PyrdxlP-dep_Trfase"/>
</dbReference>
<keyword evidence="5 7" id="KW-0808">Transferase</keyword>
<dbReference type="CDD" id="cd00609">
    <property type="entry name" value="AAT_like"/>
    <property type="match status" value="1"/>
</dbReference>
<evidence type="ECO:0000256" key="2">
    <source>
        <dbReference type="ARBA" id="ARBA00007441"/>
    </source>
</evidence>
<dbReference type="AlphaFoldDB" id="A0A151AFH6"/>
<dbReference type="GO" id="GO:0006520">
    <property type="term" value="P:amino acid metabolic process"/>
    <property type="evidence" value="ECO:0007669"/>
    <property type="project" value="InterPro"/>
</dbReference>
<comment type="similarity">
    <text evidence="2 7">Belongs to the class-I pyridoxal-phosphate-dependent aminotransferase family.</text>
</comment>
<name>A0A151AFH6_9EURY</name>